<protein>
    <submittedName>
        <fullName evidence="3">Uncharacterized protein</fullName>
    </submittedName>
</protein>
<feature type="chain" id="PRO_5024362138" evidence="1">
    <location>
        <begin position="22"/>
        <end position="78"/>
    </location>
</feature>
<evidence type="ECO:0000256" key="1">
    <source>
        <dbReference type="SAM" id="SignalP"/>
    </source>
</evidence>
<accession>A0A5K4FB66</accession>
<name>A0A5K4FB66_SCHMA</name>
<feature type="signal peptide" evidence="1">
    <location>
        <begin position="1"/>
        <end position="21"/>
    </location>
</feature>
<keyword evidence="2" id="KW-1185">Reference proteome</keyword>
<sequence length="78" mass="8843">MNSKYYLIIFMILLLSNKIESEEVGDSSENQKSKKPSDKAPIQAMFLPLAFPWANILVKLACKIKSWLSVTKFFGITS</sequence>
<organism evidence="2 3">
    <name type="scientific">Schistosoma mansoni</name>
    <name type="common">Blood fluke</name>
    <dbReference type="NCBI Taxonomy" id="6183"/>
    <lineage>
        <taxon>Eukaryota</taxon>
        <taxon>Metazoa</taxon>
        <taxon>Spiralia</taxon>
        <taxon>Lophotrochozoa</taxon>
        <taxon>Platyhelminthes</taxon>
        <taxon>Trematoda</taxon>
        <taxon>Digenea</taxon>
        <taxon>Strigeidida</taxon>
        <taxon>Schistosomatoidea</taxon>
        <taxon>Schistosomatidae</taxon>
        <taxon>Schistosoma</taxon>
    </lineage>
</organism>
<evidence type="ECO:0000313" key="3">
    <source>
        <dbReference type="WBParaSite" id="Smp_330170.1"/>
    </source>
</evidence>
<reference evidence="2" key="1">
    <citation type="journal article" date="2012" name="PLoS Negl. Trop. Dis.">
        <title>A systematically improved high quality genome and transcriptome of the human blood fluke Schistosoma mansoni.</title>
        <authorList>
            <person name="Protasio A.V."/>
            <person name="Tsai I.J."/>
            <person name="Babbage A."/>
            <person name="Nichol S."/>
            <person name="Hunt M."/>
            <person name="Aslett M.A."/>
            <person name="De Silva N."/>
            <person name="Velarde G.S."/>
            <person name="Anderson T.J."/>
            <person name="Clark R.C."/>
            <person name="Davidson C."/>
            <person name="Dillon G.P."/>
            <person name="Holroyd N.E."/>
            <person name="LoVerde P.T."/>
            <person name="Lloyd C."/>
            <person name="McQuillan J."/>
            <person name="Oliveira G."/>
            <person name="Otto T.D."/>
            <person name="Parker-Manuel S.J."/>
            <person name="Quail M.A."/>
            <person name="Wilson R.A."/>
            <person name="Zerlotini A."/>
            <person name="Dunne D.W."/>
            <person name="Berriman M."/>
        </authorList>
    </citation>
    <scope>NUCLEOTIDE SEQUENCE [LARGE SCALE GENOMIC DNA]</scope>
    <source>
        <strain evidence="2">Puerto Rican</strain>
    </source>
</reference>
<evidence type="ECO:0000313" key="2">
    <source>
        <dbReference type="Proteomes" id="UP000008854"/>
    </source>
</evidence>
<dbReference type="WBParaSite" id="Smp_330170.1">
    <property type="protein sequence ID" value="Smp_330170.1"/>
    <property type="gene ID" value="Smp_330170"/>
</dbReference>
<dbReference type="AlphaFoldDB" id="A0A5K4FB66"/>
<dbReference type="InParanoid" id="A0A5K4FB66"/>
<reference evidence="3" key="2">
    <citation type="submission" date="2019-11" db="UniProtKB">
        <authorList>
            <consortium name="WormBaseParasite"/>
        </authorList>
    </citation>
    <scope>IDENTIFICATION</scope>
    <source>
        <strain evidence="3">Puerto Rican</strain>
    </source>
</reference>
<proteinExistence type="predicted"/>
<dbReference type="Proteomes" id="UP000008854">
    <property type="component" value="Unassembled WGS sequence"/>
</dbReference>
<keyword evidence="1" id="KW-0732">Signal</keyword>